<organism evidence="1 2">
    <name type="scientific">Neolewinella lacunae</name>
    <dbReference type="NCBI Taxonomy" id="1517758"/>
    <lineage>
        <taxon>Bacteria</taxon>
        <taxon>Pseudomonadati</taxon>
        <taxon>Bacteroidota</taxon>
        <taxon>Saprospiria</taxon>
        <taxon>Saprospirales</taxon>
        <taxon>Lewinellaceae</taxon>
        <taxon>Neolewinella</taxon>
    </lineage>
</organism>
<dbReference type="RefSeq" id="WP_187468761.1">
    <property type="nucleotide sequence ID" value="NZ_JACSIT010000154.1"/>
</dbReference>
<evidence type="ECO:0008006" key="3">
    <source>
        <dbReference type="Google" id="ProtNLM"/>
    </source>
</evidence>
<name>A0A923PSN1_9BACT</name>
<dbReference type="Proteomes" id="UP000650081">
    <property type="component" value="Unassembled WGS sequence"/>
</dbReference>
<protein>
    <recommendedName>
        <fullName evidence="3">DUF4340 domain-containing protein</fullName>
    </recommendedName>
</protein>
<dbReference type="EMBL" id="JACSIT010000154">
    <property type="protein sequence ID" value="MBC6996753.1"/>
    <property type="molecule type" value="Genomic_DNA"/>
</dbReference>
<evidence type="ECO:0000313" key="1">
    <source>
        <dbReference type="EMBL" id="MBC6996753.1"/>
    </source>
</evidence>
<comment type="caution">
    <text evidence="1">The sequence shown here is derived from an EMBL/GenBank/DDBJ whole genome shotgun (WGS) entry which is preliminary data.</text>
</comment>
<dbReference type="AlphaFoldDB" id="A0A923PSN1"/>
<sequence length="274" mass="30529">MRTLVPILLLACLGYAAWYYWQAYTDRPLREHVLLASPAEISSVSVQPWSAVQPFTVTRNEAGGWVVREGTIQVLDQAEKAEAFVEALAALRTDSVAQRFPAEELSLLTVHSEAHGAETFALARPLEGPALLRVEATGDVFALPEAALRPLLPALDFNYYRERRLLRLAPARVDSIVAWQRDSFLWRITGPAAALHAPTFIAPADAPYADHFDEIAHQDRYHATIILYAAGQPHRVTVFQDALWQPPWVLVGADFPRRFLGLDSLSFPQPGEIE</sequence>
<accession>A0A923PSN1</accession>
<proteinExistence type="predicted"/>
<evidence type="ECO:0000313" key="2">
    <source>
        <dbReference type="Proteomes" id="UP000650081"/>
    </source>
</evidence>
<reference evidence="1" key="1">
    <citation type="submission" date="2020-08" db="EMBL/GenBank/DDBJ databases">
        <title>Lewinella bacteria from marine environments.</title>
        <authorList>
            <person name="Zhong Y."/>
        </authorList>
    </citation>
    <scope>NUCLEOTIDE SEQUENCE</scope>
    <source>
        <strain evidence="1">KCTC 42187</strain>
    </source>
</reference>
<keyword evidence="2" id="KW-1185">Reference proteome</keyword>
<gene>
    <name evidence="1" type="ORF">H9S92_21450</name>
</gene>